<dbReference type="EMBL" id="FOYM01000004">
    <property type="protein sequence ID" value="SFQ99552.1"/>
    <property type="molecule type" value="Genomic_DNA"/>
</dbReference>
<feature type="domain" description="RadC-like JAB" evidence="1">
    <location>
        <begin position="74"/>
        <end position="131"/>
    </location>
</feature>
<proteinExistence type="predicted"/>
<name>A0A1I6D2I0_9FIRM</name>
<dbReference type="Pfam" id="PF04002">
    <property type="entry name" value="RadC"/>
    <property type="match status" value="1"/>
</dbReference>
<dbReference type="Proteomes" id="UP000199584">
    <property type="component" value="Unassembled WGS sequence"/>
</dbReference>
<dbReference type="RefSeq" id="WP_092482123.1">
    <property type="nucleotide sequence ID" value="NZ_FOYM01000004.1"/>
</dbReference>
<dbReference type="OrthoDB" id="9804482at2"/>
<gene>
    <name evidence="2" type="ORF">SAMN05660706_104126</name>
</gene>
<evidence type="ECO:0000259" key="1">
    <source>
        <dbReference type="Pfam" id="PF04002"/>
    </source>
</evidence>
<evidence type="ECO:0000313" key="3">
    <source>
        <dbReference type="Proteomes" id="UP000199584"/>
    </source>
</evidence>
<dbReference type="AlphaFoldDB" id="A0A1I6D2I0"/>
<keyword evidence="3" id="KW-1185">Reference proteome</keyword>
<dbReference type="InterPro" id="IPR025657">
    <property type="entry name" value="RadC_JAB"/>
</dbReference>
<reference evidence="3" key="1">
    <citation type="submission" date="2016-10" db="EMBL/GenBank/DDBJ databases">
        <authorList>
            <person name="Varghese N."/>
            <person name="Submissions S."/>
        </authorList>
    </citation>
    <scope>NUCLEOTIDE SEQUENCE [LARGE SCALE GENOMIC DNA]</scope>
    <source>
        <strain evidence="3">DSM 3669</strain>
    </source>
</reference>
<accession>A0A1I6D2I0</accession>
<sequence>MTAVNCAFMPRDIFSIVQVQDIATQEQERAVLIFGGSEGKVSVLCGQSCSDTWAIIPPVNKIIEWVSETKTYFREAIVVHNHPHLPWHGEIIPSDDDIAATEFLKWQLALLGITLHDHIIISGNKKRSLLEMNLYHNGPLKTSGFEIKRFLYCFLVQVSLVLEHHPVVDTIINLLEKNLDMIRNYYEKPWYLRVFTPKPDDGGFKSELAGLKTSDNLLSRLVDALIQLEGDRNFKIQPEKVIPYGIELWKRIIK</sequence>
<evidence type="ECO:0000313" key="2">
    <source>
        <dbReference type="EMBL" id="SFQ99552.1"/>
    </source>
</evidence>
<protein>
    <submittedName>
        <fullName evidence="2">DNA repair protein RadC</fullName>
    </submittedName>
</protein>
<organism evidence="2 3">
    <name type="scientific">Desulfoscipio geothermicus DSM 3669</name>
    <dbReference type="NCBI Taxonomy" id="1121426"/>
    <lineage>
        <taxon>Bacteria</taxon>
        <taxon>Bacillati</taxon>
        <taxon>Bacillota</taxon>
        <taxon>Clostridia</taxon>
        <taxon>Eubacteriales</taxon>
        <taxon>Desulfallaceae</taxon>
        <taxon>Desulfoscipio</taxon>
    </lineage>
</organism>
<dbReference type="Gene3D" id="3.40.140.10">
    <property type="entry name" value="Cytidine Deaminase, domain 2"/>
    <property type="match status" value="1"/>
</dbReference>
<dbReference type="STRING" id="39060.SAMN05660706_104126"/>